<organism evidence="2 3">
    <name type="scientific">Nitrosotalea sinensis</name>
    <dbReference type="NCBI Taxonomy" id="1499975"/>
    <lineage>
        <taxon>Archaea</taxon>
        <taxon>Nitrososphaerota</taxon>
        <taxon>Nitrososphaeria</taxon>
        <taxon>Nitrosotaleales</taxon>
        <taxon>Nitrosotaleaceae</taxon>
        <taxon>Nitrosotalea</taxon>
    </lineage>
</organism>
<dbReference type="OrthoDB" id="145921at2157"/>
<dbReference type="Proteomes" id="UP000232412">
    <property type="component" value="Unassembled WGS sequence"/>
</dbReference>
<protein>
    <recommendedName>
        <fullName evidence="4">Phosphate transport regulator</fullName>
    </recommendedName>
</protein>
<dbReference type="InterPro" id="IPR038078">
    <property type="entry name" value="PhoU-like_sf"/>
</dbReference>
<dbReference type="Pfam" id="PF01865">
    <property type="entry name" value="PhoU_div"/>
    <property type="match status" value="1"/>
</dbReference>
<dbReference type="PANTHER" id="PTHR37298:SF1">
    <property type="entry name" value="UPF0111 PROTEIN YKAA"/>
    <property type="match status" value="1"/>
</dbReference>
<sequence length="210" mass="24295">MAQWMSWIKSNDKEIIAILNDLASKAEESAKLLVELFTNFEKINEVHSRIEKIEKDADKLTHSIFEELNKTFITPLDREDISRIASKTDDIIDYIEGISGRIINFKIKSSPPYMLEIAKEIHNSTKEINLMITRLNKVKADKSIIEHCRTVNEIEHRADVIYRKAVGELFETNDIINLIKMKDIYEALEHASDRCLDVADSIEDIVLKYT</sequence>
<dbReference type="InterPro" id="IPR052912">
    <property type="entry name" value="UPF0111_domain"/>
</dbReference>
<evidence type="ECO:0000256" key="1">
    <source>
        <dbReference type="ARBA" id="ARBA00008591"/>
    </source>
</evidence>
<comment type="similarity">
    <text evidence="1">Belongs to the UPF0111 family.</text>
</comment>
<evidence type="ECO:0000313" key="2">
    <source>
        <dbReference type="EMBL" id="SHO48013.1"/>
    </source>
</evidence>
<evidence type="ECO:0008006" key="4">
    <source>
        <dbReference type="Google" id="ProtNLM"/>
    </source>
</evidence>
<dbReference type="InterPro" id="IPR018445">
    <property type="entry name" value="Put_Phosphate_transp_reg"/>
</dbReference>
<reference evidence="3" key="1">
    <citation type="submission" date="2016-12" db="EMBL/GenBank/DDBJ databases">
        <authorList>
            <person name="Herbold C."/>
        </authorList>
    </citation>
    <scope>NUCLEOTIDE SEQUENCE [LARGE SCALE GENOMIC DNA]</scope>
</reference>
<dbReference type="AlphaFoldDB" id="A0A2H1EJB9"/>
<dbReference type="RefSeq" id="WP_101010904.1">
    <property type="nucleotide sequence ID" value="NZ_FRFC01000009.1"/>
</dbReference>
<dbReference type="Gene3D" id="1.20.58.220">
    <property type="entry name" value="Phosphate transport system protein phou homolog 2, domain 2"/>
    <property type="match status" value="1"/>
</dbReference>
<dbReference type="SUPFAM" id="SSF109755">
    <property type="entry name" value="PhoU-like"/>
    <property type="match status" value="1"/>
</dbReference>
<keyword evidence="3" id="KW-1185">Reference proteome</keyword>
<proteinExistence type="inferred from homology"/>
<dbReference type="EMBL" id="FRFC01000009">
    <property type="protein sequence ID" value="SHO48013.1"/>
    <property type="molecule type" value="Genomic_DNA"/>
</dbReference>
<gene>
    <name evidence="2" type="ORF">NSIN_80054</name>
</gene>
<evidence type="ECO:0000313" key="3">
    <source>
        <dbReference type="Proteomes" id="UP000232412"/>
    </source>
</evidence>
<accession>A0A2H1EJB9</accession>
<name>A0A2H1EJB9_9ARCH</name>
<dbReference type="PANTHER" id="PTHR37298">
    <property type="entry name" value="UPF0111 PROTEIN YKAA"/>
    <property type="match status" value="1"/>
</dbReference>